<evidence type="ECO:0000313" key="16">
    <source>
        <dbReference type="Proteomes" id="UP001304461"/>
    </source>
</evidence>
<keyword evidence="9 10" id="KW-0961">Cell wall biogenesis/degradation</keyword>
<organism evidence="15 16">
    <name type="scientific">Cyanobium gracile UHCC 0139</name>
    <dbReference type="NCBI Taxonomy" id="3110308"/>
    <lineage>
        <taxon>Bacteria</taxon>
        <taxon>Bacillati</taxon>
        <taxon>Cyanobacteriota</taxon>
        <taxon>Cyanophyceae</taxon>
        <taxon>Synechococcales</taxon>
        <taxon>Prochlorococcaceae</taxon>
        <taxon>Cyanobium</taxon>
    </lineage>
</organism>
<protein>
    <recommendedName>
        <fullName evidence="10 11">UDP-N-acetylmuramoyl-tripeptide--D-alanyl-D-alanine ligase</fullName>
        <ecNumber evidence="10 11">6.3.2.10</ecNumber>
    </recommendedName>
    <alternativeName>
        <fullName evidence="10">D-alanyl-D-alanine-adding enzyme</fullName>
    </alternativeName>
</protein>
<keyword evidence="5 10" id="KW-0067">ATP-binding</keyword>
<keyword evidence="6 10" id="KW-0133">Cell shape</keyword>
<dbReference type="InterPro" id="IPR004101">
    <property type="entry name" value="Mur_ligase_C"/>
</dbReference>
<dbReference type="Pfam" id="PF01225">
    <property type="entry name" value="Mur_ligase"/>
    <property type="match status" value="1"/>
</dbReference>
<evidence type="ECO:0000256" key="3">
    <source>
        <dbReference type="ARBA" id="ARBA00022618"/>
    </source>
</evidence>
<evidence type="ECO:0000313" key="15">
    <source>
        <dbReference type="EMBL" id="MEA5390361.1"/>
    </source>
</evidence>
<evidence type="ECO:0000256" key="5">
    <source>
        <dbReference type="ARBA" id="ARBA00022840"/>
    </source>
</evidence>
<evidence type="ECO:0000259" key="12">
    <source>
        <dbReference type="Pfam" id="PF01225"/>
    </source>
</evidence>
<dbReference type="Gene3D" id="3.90.190.20">
    <property type="entry name" value="Mur ligase, C-terminal domain"/>
    <property type="match status" value="1"/>
</dbReference>
<feature type="domain" description="Mur ligase C-terminal" evidence="13">
    <location>
        <begin position="336"/>
        <end position="454"/>
    </location>
</feature>
<dbReference type="PANTHER" id="PTHR43024">
    <property type="entry name" value="UDP-N-ACETYLMURAMOYL-TRIPEPTIDE--D-ALANYL-D-ALANINE LIGASE"/>
    <property type="match status" value="1"/>
</dbReference>
<gene>
    <name evidence="10 15" type="primary">murF</name>
    <name evidence="15" type="ORF">VB738_03705</name>
</gene>
<evidence type="ECO:0000256" key="9">
    <source>
        <dbReference type="ARBA" id="ARBA00023316"/>
    </source>
</evidence>
<dbReference type="InterPro" id="IPR036565">
    <property type="entry name" value="Mur-like_cat_sf"/>
</dbReference>
<dbReference type="NCBIfam" id="TIGR01143">
    <property type="entry name" value="murF"/>
    <property type="match status" value="1"/>
</dbReference>
<dbReference type="PANTHER" id="PTHR43024:SF1">
    <property type="entry name" value="UDP-N-ACETYLMURAMOYL-TRIPEPTIDE--D-ALANYL-D-ALANINE LIGASE"/>
    <property type="match status" value="1"/>
</dbReference>
<comment type="caution">
    <text evidence="15">The sequence shown here is derived from an EMBL/GenBank/DDBJ whole genome shotgun (WGS) entry which is preliminary data.</text>
</comment>
<comment type="similarity">
    <text evidence="10">Belongs to the MurCDEF family. MurF subfamily.</text>
</comment>
<feature type="domain" description="Mur ligase central" evidence="14">
    <location>
        <begin position="119"/>
        <end position="308"/>
    </location>
</feature>
<evidence type="ECO:0000256" key="8">
    <source>
        <dbReference type="ARBA" id="ARBA00023306"/>
    </source>
</evidence>
<dbReference type="EMBL" id="JAYGHX010000002">
    <property type="protein sequence ID" value="MEA5390361.1"/>
    <property type="molecule type" value="Genomic_DNA"/>
</dbReference>
<dbReference type="InterPro" id="IPR035911">
    <property type="entry name" value="MurE/MurF_N"/>
</dbReference>
<evidence type="ECO:0000256" key="11">
    <source>
        <dbReference type="RuleBase" id="RU004136"/>
    </source>
</evidence>
<comment type="function">
    <text evidence="10 11">Involved in cell wall formation. Catalyzes the final step in the synthesis of UDP-N-acetylmuramoyl-pentapeptide, the precursor of murein.</text>
</comment>
<evidence type="ECO:0000259" key="14">
    <source>
        <dbReference type="Pfam" id="PF08245"/>
    </source>
</evidence>
<dbReference type="SUPFAM" id="SSF53244">
    <property type="entry name" value="MurD-like peptide ligases, peptide-binding domain"/>
    <property type="match status" value="1"/>
</dbReference>
<dbReference type="InterPro" id="IPR013221">
    <property type="entry name" value="Mur_ligase_cen"/>
</dbReference>
<evidence type="ECO:0000256" key="2">
    <source>
        <dbReference type="ARBA" id="ARBA00022598"/>
    </source>
</evidence>
<name>A0ABU5RRF6_9CYAN</name>
<comment type="subcellular location">
    <subcellularLocation>
        <location evidence="10 11">Cytoplasm</location>
    </subcellularLocation>
</comment>
<evidence type="ECO:0000256" key="6">
    <source>
        <dbReference type="ARBA" id="ARBA00022960"/>
    </source>
</evidence>
<dbReference type="EC" id="6.3.2.10" evidence="10 11"/>
<dbReference type="GO" id="GO:0047480">
    <property type="term" value="F:UDP-N-acetylmuramoyl-tripeptide-D-alanyl-D-alanine ligase activity"/>
    <property type="evidence" value="ECO:0007669"/>
    <property type="project" value="UniProtKB-EC"/>
</dbReference>
<comment type="pathway">
    <text evidence="10 11">Cell wall biogenesis; peptidoglycan biosynthesis.</text>
</comment>
<comment type="catalytic activity">
    <reaction evidence="10 11">
        <text>D-alanyl-D-alanine + UDP-N-acetyl-alpha-D-muramoyl-L-alanyl-gamma-D-glutamyl-meso-2,6-diaminopimelate + ATP = UDP-N-acetyl-alpha-D-muramoyl-L-alanyl-gamma-D-glutamyl-meso-2,6-diaminopimeloyl-D-alanyl-D-alanine + ADP + phosphate + H(+)</text>
        <dbReference type="Rhea" id="RHEA:28374"/>
        <dbReference type="ChEBI" id="CHEBI:15378"/>
        <dbReference type="ChEBI" id="CHEBI:30616"/>
        <dbReference type="ChEBI" id="CHEBI:43474"/>
        <dbReference type="ChEBI" id="CHEBI:57822"/>
        <dbReference type="ChEBI" id="CHEBI:61386"/>
        <dbReference type="ChEBI" id="CHEBI:83905"/>
        <dbReference type="ChEBI" id="CHEBI:456216"/>
        <dbReference type="EC" id="6.3.2.10"/>
    </reaction>
</comment>
<reference evidence="15 16" key="1">
    <citation type="submission" date="2023-12" db="EMBL/GenBank/DDBJ databases">
        <title>Baltic Sea Cyanobacteria.</title>
        <authorList>
            <person name="Delbaje E."/>
            <person name="Fewer D.P."/>
            <person name="Shishido T.K."/>
        </authorList>
    </citation>
    <scope>NUCLEOTIDE SEQUENCE [LARGE SCALE GENOMIC DNA]</scope>
    <source>
        <strain evidence="15 16">UHCC 0139</strain>
    </source>
</reference>
<dbReference type="InterPro" id="IPR036615">
    <property type="entry name" value="Mur_ligase_C_dom_sf"/>
</dbReference>
<dbReference type="Pfam" id="PF08245">
    <property type="entry name" value="Mur_ligase_M"/>
    <property type="match status" value="1"/>
</dbReference>
<dbReference type="Gene3D" id="3.40.1190.10">
    <property type="entry name" value="Mur-like, catalytic domain"/>
    <property type="match status" value="1"/>
</dbReference>
<keyword evidence="8 10" id="KW-0131">Cell cycle</keyword>
<dbReference type="HAMAP" id="MF_02019">
    <property type="entry name" value="MurF"/>
    <property type="match status" value="1"/>
</dbReference>
<evidence type="ECO:0000256" key="7">
    <source>
        <dbReference type="ARBA" id="ARBA00022984"/>
    </source>
</evidence>
<feature type="binding site" evidence="10">
    <location>
        <begin position="121"/>
        <end position="127"/>
    </location>
    <ligand>
        <name>ATP</name>
        <dbReference type="ChEBI" id="CHEBI:30616"/>
    </ligand>
</feature>
<keyword evidence="1 10" id="KW-0963">Cytoplasm</keyword>
<keyword evidence="4 10" id="KW-0547">Nucleotide-binding</keyword>
<evidence type="ECO:0000259" key="13">
    <source>
        <dbReference type="Pfam" id="PF02875"/>
    </source>
</evidence>
<evidence type="ECO:0000256" key="1">
    <source>
        <dbReference type="ARBA" id="ARBA00022490"/>
    </source>
</evidence>
<keyword evidence="7 10" id="KW-0573">Peptidoglycan synthesis</keyword>
<dbReference type="InterPro" id="IPR005863">
    <property type="entry name" value="UDP-N-AcMur_synth"/>
</dbReference>
<keyword evidence="3 10" id="KW-0132">Cell division</keyword>
<dbReference type="RefSeq" id="WP_323304468.1">
    <property type="nucleotide sequence ID" value="NZ_JAYGHX010000002.1"/>
</dbReference>
<keyword evidence="2 10" id="KW-0436">Ligase</keyword>
<dbReference type="InterPro" id="IPR000713">
    <property type="entry name" value="Mur_ligase_N"/>
</dbReference>
<dbReference type="InterPro" id="IPR051046">
    <property type="entry name" value="MurCDEF_CellWall_CoF430Synth"/>
</dbReference>
<dbReference type="SUPFAM" id="SSF53623">
    <property type="entry name" value="MurD-like peptide ligases, catalytic domain"/>
    <property type="match status" value="1"/>
</dbReference>
<accession>A0ABU5RRF6</accession>
<dbReference type="Gene3D" id="3.40.1390.10">
    <property type="entry name" value="MurE/MurF, N-terminal domain"/>
    <property type="match status" value="1"/>
</dbReference>
<dbReference type="SUPFAM" id="SSF63418">
    <property type="entry name" value="MurE/MurF N-terminal domain"/>
    <property type="match status" value="1"/>
</dbReference>
<evidence type="ECO:0000256" key="4">
    <source>
        <dbReference type="ARBA" id="ARBA00022741"/>
    </source>
</evidence>
<sequence>MLLPFEPLCQLWGEPLMAPRTAGPDPIRRVCTDSRGDLGGALFVPLVGERFDGHRFVADAFAAGAAAALVQRDRLDGAALAELVAGSGRPIWPVEDTLEAYQQLARLRRRQLGLPVVAVTGSAGKTTTRELIRAALAPLGPVVASSGNENNDVGAPLTILKADACTAALVVEMGMRGLGEIDRLSRCAEPDVAVITNIGTAHIGRLGSREAIGRAKCEITAGLGPEGVLVIPAGDPLLEESLGRVWRGRVVRVALEDEAADFPAGVPAAELVGRLEGPSLCLLDGPSLALPLEGRHNARNLLLAVAVARELGVPAAALGDLAVQLPGGRARRAQLGGVELLDETYNASPEAVLAALELLGAPGGACEGRRYAVLGTMLELGDRSLELHRQVAGRARALGLDGLVIVAAEAEAQAMLAAAAGLPRLARAATPEEAAALLLDWLEPGDRVLLKASRGVALERAIPLLEAGLGPAA</sequence>
<feature type="domain" description="Mur ligase N-terminal catalytic" evidence="12">
    <location>
        <begin position="27"/>
        <end position="108"/>
    </location>
</feature>
<dbReference type="Pfam" id="PF02875">
    <property type="entry name" value="Mur_ligase_C"/>
    <property type="match status" value="1"/>
</dbReference>
<keyword evidence="16" id="KW-1185">Reference proteome</keyword>
<dbReference type="Proteomes" id="UP001304461">
    <property type="component" value="Unassembled WGS sequence"/>
</dbReference>
<evidence type="ECO:0000256" key="10">
    <source>
        <dbReference type="HAMAP-Rule" id="MF_02019"/>
    </source>
</evidence>
<proteinExistence type="inferred from homology"/>